<dbReference type="InterPro" id="IPR036864">
    <property type="entry name" value="Zn2-C6_fun-type_DNA-bd_sf"/>
</dbReference>
<evidence type="ECO:0000256" key="1">
    <source>
        <dbReference type="ARBA" id="ARBA00023242"/>
    </source>
</evidence>
<evidence type="ECO:0000256" key="2">
    <source>
        <dbReference type="SAM" id="MobiDB-lite"/>
    </source>
</evidence>
<feature type="region of interest" description="Disordered" evidence="2">
    <location>
        <begin position="55"/>
        <end position="93"/>
    </location>
</feature>
<name>A0ABR4B6D4_9LECA</name>
<dbReference type="CDD" id="cd00067">
    <property type="entry name" value="GAL4"/>
    <property type="match status" value="1"/>
</dbReference>
<evidence type="ECO:0000313" key="5">
    <source>
        <dbReference type="Proteomes" id="UP001590951"/>
    </source>
</evidence>
<dbReference type="InterPro" id="IPR021858">
    <property type="entry name" value="Fun_TF"/>
</dbReference>
<comment type="caution">
    <text evidence="4">The sequence shown here is derived from an EMBL/GenBank/DDBJ whole genome shotgun (WGS) entry which is preliminary data.</text>
</comment>
<feature type="compositionally biased region" description="Low complexity" evidence="2">
    <location>
        <begin position="73"/>
        <end position="85"/>
    </location>
</feature>
<dbReference type="Proteomes" id="UP001590951">
    <property type="component" value="Unassembled WGS sequence"/>
</dbReference>
<dbReference type="Pfam" id="PF00172">
    <property type="entry name" value="Zn_clus"/>
    <property type="match status" value="1"/>
</dbReference>
<organism evidence="4 5">
    <name type="scientific">Lepraria finkii</name>
    <dbReference type="NCBI Taxonomy" id="1340010"/>
    <lineage>
        <taxon>Eukaryota</taxon>
        <taxon>Fungi</taxon>
        <taxon>Dikarya</taxon>
        <taxon>Ascomycota</taxon>
        <taxon>Pezizomycotina</taxon>
        <taxon>Lecanoromycetes</taxon>
        <taxon>OSLEUM clade</taxon>
        <taxon>Lecanoromycetidae</taxon>
        <taxon>Lecanorales</taxon>
        <taxon>Lecanorineae</taxon>
        <taxon>Stereocaulaceae</taxon>
        <taxon>Lepraria</taxon>
    </lineage>
</organism>
<dbReference type="Pfam" id="PF11951">
    <property type="entry name" value="Fungal_trans_2"/>
    <property type="match status" value="1"/>
</dbReference>
<dbReference type="Gene3D" id="4.10.240.10">
    <property type="entry name" value="Zn(2)-C6 fungal-type DNA-binding domain"/>
    <property type="match status" value="1"/>
</dbReference>
<keyword evidence="5" id="KW-1185">Reference proteome</keyword>
<dbReference type="PROSITE" id="PS50048">
    <property type="entry name" value="ZN2_CY6_FUNGAL_2"/>
    <property type="match status" value="1"/>
</dbReference>
<accession>A0ABR4B6D4</accession>
<dbReference type="InterPro" id="IPR053178">
    <property type="entry name" value="Osmoadaptation_assoc"/>
</dbReference>
<proteinExistence type="predicted"/>
<dbReference type="InterPro" id="IPR001138">
    <property type="entry name" value="Zn2Cys6_DnaBD"/>
</dbReference>
<keyword evidence="1" id="KW-0539">Nucleus</keyword>
<feature type="compositionally biased region" description="Basic and acidic residues" evidence="2">
    <location>
        <begin position="55"/>
        <end position="68"/>
    </location>
</feature>
<protein>
    <recommendedName>
        <fullName evidence="3">Zn(2)-C6 fungal-type domain-containing protein</fullName>
    </recommendedName>
</protein>
<dbReference type="PANTHER" id="PTHR38111">
    <property type="entry name" value="ZN(2)-C6 FUNGAL-TYPE DOMAIN-CONTAINING PROTEIN-RELATED"/>
    <property type="match status" value="1"/>
</dbReference>
<dbReference type="SMART" id="SM00066">
    <property type="entry name" value="GAL4"/>
    <property type="match status" value="1"/>
</dbReference>
<sequence>MGRHVGRSRGCQTCRQRRIKCDEKSPECSQCLRSGKTCPGPLQGTLFIDVDSKTHANSKTVRDTRPPKSDLYSTSEGSQSSSETGLTRGSSQNAENNKLAIPLATESFLQKILANFQSSPLFPPAYQSFQAEPYRQMIMKHFISSFWKPDSRNIRPNAWVYELPSLMSNHPSSALVYSVRAASMAHYGKKTGDVSIQVEACRWYDKGLESQRLESQRTQLQLLHGDSVQLRLDAVTISAPLMFSVFESMMSTSFAAWSQHVKAAGKMIEMRGPENCQSGLIHRLFRTVRIGTIYMGMTFERPSVFASEEWCRIPFLKEGKNPMDRLGDILLQYPSIFIVRNSMREMRSRGPHRLEPTRQAVQAKAEQLISLLDVYWNECRQTIQPGYDHDNFAEIENFRADAADWVIKTLFPITYKDIFAATNVAMYDAAVIIAHALAWESTSGFSEPNKQRIVIHCASILEVVKYHESKGPSSGGSISMVFPIKVVRRATPSKFQREQAQVALEQWADKRGVDGICKFPDAESEGLYGNICKMEAAKQANDASDPNKALEKFQFPMHISSPRPDMWQQKSLRQPMFRTV</sequence>
<reference evidence="4 5" key="1">
    <citation type="submission" date="2024-09" db="EMBL/GenBank/DDBJ databases">
        <title>Rethinking Asexuality: The Enigmatic Case of Functional Sexual Genes in Lepraria (Stereocaulaceae).</title>
        <authorList>
            <person name="Doellman M."/>
            <person name="Sun Y."/>
            <person name="Barcenas-Pena A."/>
            <person name="Lumbsch H.T."/>
            <person name="Grewe F."/>
        </authorList>
    </citation>
    <scope>NUCLEOTIDE SEQUENCE [LARGE SCALE GENOMIC DNA]</scope>
    <source>
        <strain evidence="4 5">Grewe 0041</strain>
    </source>
</reference>
<gene>
    <name evidence="4" type="ORF">ABVK25_006421</name>
</gene>
<feature type="domain" description="Zn(2)-C6 fungal-type" evidence="3">
    <location>
        <begin position="10"/>
        <end position="38"/>
    </location>
</feature>
<dbReference type="EMBL" id="JBHFEH010000021">
    <property type="protein sequence ID" value="KAL2053427.1"/>
    <property type="molecule type" value="Genomic_DNA"/>
</dbReference>
<dbReference type="SUPFAM" id="SSF57701">
    <property type="entry name" value="Zn2/Cys6 DNA-binding domain"/>
    <property type="match status" value="1"/>
</dbReference>
<dbReference type="PROSITE" id="PS00463">
    <property type="entry name" value="ZN2_CY6_FUNGAL_1"/>
    <property type="match status" value="1"/>
</dbReference>
<dbReference type="PANTHER" id="PTHR38111:SF11">
    <property type="entry name" value="TRANSCRIPTION FACTOR DOMAIN-CONTAINING PROTEIN-RELATED"/>
    <property type="match status" value="1"/>
</dbReference>
<evidence type="ECO:0000313" key="4">
    <source>
        <dbReference type="EMBL" id="KAL2053427.1"/>
    </source>
</evidence>
<evidence type="ECO:0000259" key="3">
    <source>
        <dbReference type="PROSITE" id="PS50048"/>
    </source>
</evidence>